<gene>
    <name evidence="1" type="ORF">HERILL_LOCUS4996</name>
</gene>
<evidence type="ECO:0000313" key="1">
    <source>
        <dbReference type="EMBL" id="CAD7081914.1"/>
    </source>
</evidence>
<dbReference type="AlphaFoldDB" id="A0A7R8YTP3"/>
<organism evidence="1 2">
    <name type="scientific">Hermetia illucens</name>
    <name type="common">Black soldier fly</name>
    <dbReference type="NCBI Taxonomy" id="343691"/>
    <lineage>
        <taxon>Eukaryota</taxon>
        <taxon>Metazoa</taxon>
        <taxon>Ecdysozoa</taxon>
        <taxon>Arthropoda</taxon>
        <taxon>Hexapoda</taxon>
        <taxon>Insecta</taxon>
        <taxon>Pterygota</taxon>
        <taxon>Neoptera</taxon>
        <taxon>Endopterygota</taxon>
        <taxon>Diptera</taxon>
        <taxon>Brachycera</taxon>
        <taxon>Stratiomyomorpha</taxon>
        <taxon>Stratiomyidae</taxon>
        <taxon>Hermetiinae</taxon>
        <taxon>Hermetia</taxon>
    </lineage>
</organism>
<protein>
    <submittedName>
        <fullName evidence="1">Uncharacterized protein</fullName>
    </submittedName>
</protein>
<sequence length="104" mass="11540">MPNRTTQIMVNSQREIFISKMGNKNLGKPLIRPALTTIAFTRKLVHSPSATQVKYEYITGSSEKTTDQGLPGPRDGTEAISLAKADLLRFTSEMQRSSLDMMGH</sequence>
<reference evidence="1 2" key="1">
    <citation type="submission" date="2020-11" db="EMBL/GenBank/DDBJ databases">
        <authorList>
            <person name="Wallbank WR R."/>
            <person name="Pardo Diaz C."/>
            <person name="Kozak K."/>
            <person name="Martin S."/>
            <person name="Jiggins C."/>
            <person name="Moest M."/>
            <person name="Warren A I."/>
            <person name="Generalovic N T."/>
            <person name="Byers J.R.P. K."/>
            <person name="Montejo-Kovacevich G."/>
            <person name="Yen C E."/>
        </authorList>
    </citation>
    <scope>NUCLEOTIDE SEQUENCE [LARGE SCALE GENOMIC DNA]</scope>
</reference>
<keyword evidence="2" id="KW-1185">Reference proteome</keyword>
<dbReference type="InParanoid" id="A0A7R8YTP3"/>
<dbReference type="Proteomes" id="UP000594454">
    <property type="component" value="Chromosome 2"/>
</dbReference>
<proteinExistence type="predicted"/>
<name>A0A7R8YTP3_HERIL</name>
<evidence type="ECO:0000313" key="2">
    <source>
        <dbReference type="Proteomes" id="UP000594454"/>
    </source>
</evidence>
<dbReference type="EMBL" id="LR899010">
    <property type="protein sequence ID" value="CAD7081914.1"/>
    <property type="molecule type" value="Genomic_DNA"/>
</dbReference>
<accession>A0A7R8YTP3</accession>